<protein>
    <submittedName>
        <fullName evidence="2">Uncharacterized protein</fullName>
    </submittedName>
</protein>
<feature type="compositionally biased region" description="Polar residues" evidence="1">
    <location>
        <begin position="67"/>
        <end position="78"/>
    </location>
</feature>
<sequence length="165" mass="18774">MAITSTCFFTQLLSDVHEITIETDNAKGRSLQQSLATDPADLRIQFTHPVGTSRWSGDIFSHKHTSTRSQVEQAQKKSCSACPPSAPTRNPRRRRNLRRNHTIPARRTCKMSTEMLSSISKEFEDSISKACPEKRWDETVHIEAPAPKIPRRRESETRLAPLLFC</sequence>
<comment type="caution">
    <text evidence="2">The sequence shown here is derived from an EMBL/GenBank/DDBJ whole genome shotgun (WGS) entry which is preliminary data.</text>
</comment>
<feature type="region of interest" description="Disordered" evidence="1">
    <location>
        <begin position="67"/>
        <end position="95"/>
    </location>
</feature>
<evidence type="ECO:0000313" key="2">
    <source>
        <dbReference type="EMBL" id="CAB9507175.1"/>
    </source>
</evidence>
<evidence type="ECO:0000256" key="1">
    <source>
        <dbReference type="SAM" id="MobiDB-lite"/>
    </source>
</evidence>
<dbReference type="EMBL" id="CAICTM010000294">
    <property type="protein sequence ID" value="CAB9507175.1"/>
    <property type="molecule type" value="Genomic_DNA"/>
</dbReference>
<keyword evidence="3" id="KW-1185">Reference proteome</keyword>
<organism evidence="2 3">
    <name type="scientific">Seminavis robusta</name>
    <dbReference type="NCBI Taxonomy" id="568900"/>
    <lineage>
        <taxon>Eukaryota</taxon>
        <taxon>Sar</taxon>
        <taxon>Stramenopiles</taxon>
        <taxon>Ochrophyta</taxon>
        <taxon>Bacillariophyta</taxon>
        <taxon>Bacillariophyceae</taxon>
        <taxon>Bacillariophycidae</taxon>
        <taxon>Naviculales</taxon>
        <taxon>Naviculaceae</taxon>
        <taxon>Seminavis</taxon>
    </lineage>
</organism>
<dbReference type="AlphaFoldDB" id="A0A9N8HCC0"/>
<reference evidence="2" key="1">
    <citation type="submission" date="2020-06" db="EMBL/GenBank/DDBJ databases">
        <authorList>
            <consortium name="Plant Systems Biology data submission"/>
        </authorList>
    </citation>
    <scope>NUCLEOTIDE SEQUENCE</scope>
    <source>
        <strain evidence="2">D6</strain>
    </source>
</reference>
<gene>
    <name evidence="2" type="ORF">SEMRO_295_G110540.1</name>
</gene>
<dbReference type="Proteomes" id="UP001153069">
    <property type="component" value="Unassembled WGS sequence"/>
</dbReference>
<proteinExistence type="predicted"/>
<accession>A0A9N8HCC0</accession>
<evidence type="ECO:0000313" key="3">
    <source>
        <dbReference type="Proteomes" id="UP001153069"/>
    </source>
</evidence>
<name>A0A9N8HCC0_9STRA</name>